<dbReference type="GO" id="GO:0005886">
    <property type="term" value="C:plasma membrane"/>
    <property type="evidence" value="ECO:0007669"/>
    <property type="project" value="UniProtKB-SubCell"/>
</dbReference>
<dbReference type="PANTHER" id="PTHR42718:SF9">
    <property type="entry name" value="MAJOR FACILITATOR SUPERFAMILY MULTIDRUG TRANSPORTER MFSC"/>
    <property type="match status" value="1"/>
</dbReference>
<dbReference type="GO" id="GO:0022857">
    <property type="term" value="F:transmembrane transporter activity"/>
    <property type="evidence" value="ECO:0007669"/>
    <property type="project" value="InterPro"/>
</dbReference>
<feature type="transmembrane region" description="Helical" evidence="6">
    <location>
        <begin position="97"/>
        <end position="119"/>
    </location>
</feature>
<dbReference type="Gene3D" id="1.20.1720.10">
    <property type="entry name" value="Multidrug resistance protein D"/>
    <property type="match status" value="1"/>
</dbReference>
<feature type="transmembrane region" description="Helical" evidence="6">
    <location>
        <begin position="159"/>
        <end position="177"/>
    </location>
</feature>
<keyword evidence="4 6" id="KW-1133">Transmembrane helix</keyword>
<keyword evidence="2" id="KW-0813">Transport</keyword>
<dbReference type="AlphaFoldDB" id="A0A7Z0EB53"/>
<evidence type="ECO:0000256" key="5">
    <source>
        <dbReference type="ARBA" id="ARBA00023136"/>
    </source>
</evidence>
<feature type="transmembrane region" description="Helical" evidence="6">
    <location>
        <begin position="371"/>
        <end position="389"/>
    </location>
</feature>
<organism evidence="8 9">
    <name type="scientific">Glaciibacter psychrotolerans</name>
    <dbReference type="NCBI Taxonomy" id="670054"/>
    <lineage>
        <taxon>Bacteria</taxon>
        <taxon>Bacillati</taxon>
        <taxon>Actinomycetota</taxon>
        <taxon>Actinomycetes</taxon>
        <taxon>Micrococcales</taxon>
        <taxon>Microbacteriaceae</taxon>
        <taxon>Glaciibacter</taxon>
    </lineage>
</organism>
<evidence type="ECO:0000256" key="4">
    <source>
        <dbReference type="ARBA" id="ARBA00022989"/>
    </source>
</evidence>
<evidence type="ECO:0000256" key="6">
    <source>
        <dbReference type="SAM" id="Phobius"/>
    </source>
</evidence>
<name>A0A7Z0EB53_9MICO</name>
<dbReference type="PANTHER" id="PTHR42718">
    <property type="entry name" value="MAJOR FACILITATOR SUPERFAMILY MULTIDRUG TRANSPORTER MFSC"/>
    <property type="match status" value="1"/>
</dbReference>
<dbReference type="Pfam" id="PF07690">
    <property type="entry name" value="MFS_1"/>
    <property type="match status" value="1"/>
</dbReference>
<dbReference type="InterPro" id="IPR036259">
    <property type="entry name" value="MFS_trans_sf"/>
</dbReference>
<feature type="transmembrane region" description="Helical" evidence="6">
    <location>
        <begin position="346"/>
        <end position="365"/>
    </location>
</feature>
<feature type="domain" description="Major facilitator superfamily (MFS) profile" evidence="7">
    <location>
        <begin position="6"/>
        <end position="527"/>
    </location>
</feature>
<dbReference type="InterPro" id="IPR020846">
    <property type="entry name" value="MFS_dom"/>
</dbReference>
<dbReference type="InterPro" id="IPR011701">
    <property type="entry name" value="MFS"/>
</dbReference>
<evidence type="ECO:0000256" key="2">
    <source>
        <dbReference type="ARBA" id="ARBA00022448"/>
    </source>
</evidence>
<feature type="transmembrane region" description="Helical" evidence="6">
    <location>
        <begin position="503"/>
        <end position="522"/>
    </location>
</feature>
<proteinExistence type="predicted"/>
<protein>
    <submittedName>
        <fullName evidence="8">MFS family permease</fullName>
    </submittedName>
</protein>
<evidence type="ECO:0000259" key="7">
    <source>
        <dbReference type="PROSITE" id="PS50850"/>
    </source>
</evidence>
<keyword evidence="9" id="KW-1185">Reference proteome</keyword>
<feature type="transmembrane region" description="Helical" evidence="6">
    <location>
        <begin position="41"/>
        <end position="60"/>
    </location>
</feature>
<comment type="caution">
    <text evidence="8">The sequence shown here is derived from an EMBL/GenBank/DDBJ whole genome shotgun (WGS) entry which is preliminary data.</text>
</comment>
<evidence type="ECO:0000313" key="8">
    <source>
        <dbReference type="EMBL" id="NYJ18408.1"/>
    </source>
</evidence>
<dbReference type="Proteomes" id="UP000537260">
    <property type="component" value="Unassembled WGS sequence"/>
</dbReference>
<feature type="transmembrane region" description="Helical" evidence="6">
    <location>
        <begin position="72"/>
        <end position="91"/>
    </location>
</feature>
<dbReference type="RefSeq" id="WP_179577322.1">
    <property type="nucleotide sequence ID" value="NZ_JACCFM010000001.1"/>
</dbReference>
<accession>A0A7Z0EB53</accession>
<evidence type="ECO:0000256" key="1">
    <source>
        <dbReference type="ARBA" id="ARBA00004651"/>
    </source>
</evidence>
<gene>
    <name evidence="8" type="ORF">HNR05_000199</name>
</gene>
<dbReference type="Gene3D" id="1.20.1250.20">
    <property type="entry name" value="MFS general substrate transporter like domains"/>
    <property type="match status" value="1"/>
</dbReference>
<keyword evidence="5 6" id="KW-0472">Membrane</keyword>
<dbReference type="EMBL" id="JACCFM010000001">
    <property type="protein sequence ID" value="NYJ18408.1"/>
    <property type="molecule type" value="Genomic_DNA"/>
</dbReference>
<feature type="transmembrane region" description="Helical" evidence="6">
    <location>
        <begin position="231"/>
        <end position="256"/>
    </location>
</feature>
<dbReference type="SUPFAM" id="SSF103473">
    <property type="entry name" value="MFS general substrate transporter"/>
    <property type="match status" value="1"/>
</dbReference>
<sequence length="542" mass="57126">MKKWTAVIILGIAQFVMVLDSTVMNVSISTVVKDLDTSVSAMQSAITFYTLTMAAVMLLGAKLGDVWGRRRAFVIGTLIYALGSLITSLSPNIVVLFLGWSVIEGLGAVLVIPAIAALVASNYEGKDRVSAFAMIGAISGAAVAAGPLIGGFLTTYLSWRYVFSGETVIMLLLLFVVRRVADTSVPQKVRIDVSSVLLSAAGLVLVVFGMLQSKTWGWVRPLHSPQIGNTPIAPLGISLTAYCIIVGAVLLWFFFLRQEHLVARGRAPLVQVSMFRIRSLRSGLSVLGAQYAITGGLFFMIPIYLQMTLGLDALQTGIRIFPLSISLILFSIVGTRLSGLWSPRAIVILGQFVLIASSFLLLSSVSSELKGWAFGIGLFFAGAALGLLASQLGNVNMSSVTAEQTSEVGGLQGVFQNLGSSLGTALIGSVLIATLSASFVGSVNSSSLPNNVKGMVAEQSSVGIGIVPVNQVTAIAEKAGLSSSEGSALTQLYTESQVSSLRLSFFALIVVAIASLLFARGIPAARPERKPRSVRRVGEKTG</sequence>
<keyword evidence="3 6" id="KW-0812">Transmembrane</keyword>
<feature type="transmembrane region" description="Helical" evidence="6">
    <location>
        <begin position="422"/>
        <end position="443"/>
    </location>
</feature>
<comment type="subcellular location">
    <subcellularLocation>
        <location evidence="1">Cell membrane</location>
        <topology evidence="1">Multi-pass membrane protein</topology>
    </subcellularLocation>
</comment>
<dbReference type="PRINTS" id="PR01036">
    <property type="entry name" value="TCRTETB"/>
</dbReference>
<feature type="transmembrane region" description="Helical" evidence="6">
    <location>
        <begin position="131"/>
        <end position="153"/>
    </location>
</feature>
<reference evidence="8 9" key="1">
    <citation type="submission" date="2020-07" db="EMBL/GenBank/DDBJ databases">
        <title>Sequencing the genomes of 1000 actinobacteria strains.</title>
        <authorList>
            <person name="Klenk H.-P."/>
        </authorList>
    </citation>
    <scope>NUCLEOTIDE SEQUENCE [LARGE SCALE GENOMIC DNA]</scope>
    <source>
        <strain evidence="8 9">LI1</strain>
    </source>
</reference>
<feature type="transmembrane region" description="Helical" evidence="6">
    <location>
        <begin position="317"/>
        <end position="334"/>
    </location>
</feature>
<dbReference type="CDD" id="cd17321">
    <property type="entry name" value="MFS_MMR_MDR_like"/>
    <property type="match status" value="1"/>
</dbReference>
<evidence type="ECO:0000313" key="9">
    <source>
        <dbReference type="Proteomes" id="UP000537260"/>
    </source>
</evidence>
<feature type="transmembrane region" description="Helical" evidence="6">
    <location>
        <begin position="284"/>
        <end position="305"/>
    </location>
</feature>
<evidence type="ECO:0000256" key="3">
    <source>
        <dbReference type="ARBA" id="ARBA00022692"/>
    </source>
</evidence>
<feature type="transmembrane region" description="Helical" evidence="6">
    <location>
        <begin position="189"/>
        <end position="211"/>
    </location>
</feature>
<dbReference type="PROSITE" id="PS50850">
    <property type="entry name" value="MFS"/>
    <property type="match status" value="1"/>
</dbReference>